<name>A0ABN7UUE2_GIGMA</name>
<comment type="caution">
    <text evidence="1">The sequence shown here is derived from an EMBL/GenBank/DDBJ whole genome shotgun (WGS) entry which is preliminary data.</text>
</comment>
<sequence length="228" mass="26329">MLHSQKSNNKLPSDRTIEDSMQEAIIQIQEKDSYYNYEIFSNIINTNDNDIKTIFFIEDINFLNLSQKIPSFTLTPSQINYIHFLIDNEIIQLIERINFNSMLESLKVTTTETINTNADNTITNANTTINVSNSNTTIINSSINDISNKSERTFEKPFDTSINENMWTVKVLSIFLELLLDSKNFRAEQHLAASKAHINAIKKNDVKGRPGHKVDFNAAWQDYWKKEK</sequence>
<dbReference type="Proteomes" id="UP000789901">
    <property type="component" value="Unassembled WGS sequence"/>
</dbReference>
<keyword evidence="2" id="KW-1185">Reference proteome</keyword>
<protein>
    <submittedName>
        <fullName evidence="1">12524_t:CDS:1</fullName>
    </submittedName>
</protein>
<reference evidence="1 2" key="1">
    <citation type="submission" date="2021-06" db="EMBL/GenBank/DDBJ databases">
        <authorList>
            <person name="Kallberg Y."/>
            <person name="Tangrot J."/>
            <person name="Rosling A."/>
        </authorList>
    </citation>
    <scope>NUCLEOTIDE SEQUENCE [LARGE SCALE GENOMIC DNA]</scope>
    <source>
        <strain evidence="1 2">120-4 pot B 10/14</strain>
    </source>
</reference>
<organism evidence="1 2">
    <name type="scientific">Gigaspora margarita</name>
    <dbReference type="NCBI Taxonomy" id="4874"/>
    <lineage>
        <taxon>Eukaryota</taxon>
        <taxon>Fungi</taxon>
        <taxon>Fungi incertae sedis</taxon>
        <taxon>Mucoromycota</taxon>
        <taxon>Glomeromycotina</taxon>
        <taxon>Glomeromycetes</taxon>
        <taxon>Diversisporales</taxon>
        <taxon>Gigasporaceae</taxon>
        <taxon>Gigaspora</taxon>
    </lineage>
</organism>
<gene>
    <name evidence="1" type="ORF">GMARGA_LOCUS10793</name>
</gene>
<dbReference type="EMBL" id="CAJVQB010006138">
    <property type="protein sequence ID" value="CAG8677914.1"/>
    <property type="molecule type" value="Genomic_DNA"/>
</dbReference>
<evidence type="ECO:0000313" key="1">
    <source>
        <dbReference type="EMBL" id="CAG8677914.1"/>
    </source>
</evidence>
<proteinExistence type="predicted"/>
<accession>A0ABN7UUE2</accession>
<evidence type="ECO:0000313" key="2">
    <source>
        <dbReference type="Proteomes" id="UP000789901"/>
    </source>
</evidence>